<sequence>MASSTYERQSRARLLWQPGIPPGSQPIPWEKGPRGKLSRRAPPRLLLRRDGHRRDSSSGEKAGATTTKRRADSAGTRLQAGGDRGDPRQRDSPAEEALRRRSASSSSLRDARRWLPG</sequence>
<organism evidence="2 3">
    <name type="scientific">Oryza sativa subsp. japonica</name>
    <name type="common">Rice</name>
    <dbReference type="NCBI Taxonomy" id="39947"/>
    <lineage>
        <taxon>Eukaryota</taxon>
        <taxon>Viridiplantae</taxon>
        <taxon>Streptophyta</taxon>
        <taxon>Embryophyta</taxon>
        <taxon>Tracheophyta</taxon>
        <taxon>Spermatophyta</taxon>
        <taxon>Magnoliopsida</taxon>
        <taxon>Liliopsida</taxon>
        <taxon>Poales</taxon>
        <taxon>Poaceae</taxon>
        <taxon>BOP clade</taxon>
        <taxon>Oryzoideae</taxon>
        <taxon>Oryzeae</taxon>
        <taxon>Oryzinae</taxon>
        <taxon>Oryza</taxon>
        <taxon>Oryza sativa</taxon>
    </lineage>
</organism>
<evidence type="ECO:0000313" key="3">
    <source>
        <dbReference type="Proteomes" id="UP000000763"/>
    </source>
</evidence>
<dbReference type="Proteomes" id="UP000000763">
    <property type="component" value="Chromosome 9"/>
</dbReference>
<feature type="compositionally biased region" description="Basic and acidic residues" evidence="1">
    <location>
        <begin position="83"/>
        <end position="99"/>
    </location>
</feature>
<dbReference type="EMBL" id="AP005572">
    <property type="protein sequence ID" value="BAD23397.1"/>
    <property type="molecule type" value="Genomic_DNA"/>
</dbReference>
<dbReference type="AlphaFoldDB" id="Q6K4F6"/>
<feature type="compositionally biased region" description="Basic and acidic residues" evidence="1">
    <location>
        <begin position="47"/>
        <end position="58"/>
    </location>
</feature>
<accession>Q6K4F6</accession>
<evidence type="ECO:0000313" key="2">
    <source>
        <dbReference type="EMBL" id="BAD23397.1"/>
    </source>
</evidence>
<reference evidence="3" key="2">
    <citation type="journal article" date="2008" name="Nucleic Acids Res.">
        <title>The rice annotation project database (RAP-DB): 2008 update.</title>
        <authorList>
            <consortium name="The rice annotation project (RAP)"/>
        </authorList>
    </citation>
    <scope>GENOME REANNOTATION</scope>
    <source>
        <strain evidence="3">cv. Nipponbare</strain>
    </source>
</reference>
<proteinExistence type="predicted"/>
<name>Q6K4F6_ORYSJ</name>
<gene>
    <name evidence="2" type="primary">OJ1506_A04.2</name>
</gene>
<protein>
    <submittedName>
        <fullName evidence="2">Uncharacterized protein</fullName>
    </submittedName>
</protein>
<reference evidence="3" key="1">
    <citation type="journal article" date="2005" name="Nature">
        <title>The map-based sequence of the rice genome.</title>
        <authorList>
            <consortium name="International rice genome sequencing project (IRGSP)"/>
            <person name="Matsumoto T."/>
            <person name="Wu J."/>
            <person name="Kanamori H."/>
            <person name="Katayose Y."/>
            <person name="Fujisawa M."/>
            <person name="Namiki N."/>
            <person name="Mizuno H."/>
            <person name="Yamamoto K."/>
            <person name="Antonio B.A."/>
            <person name="Baba T."/>
            <person name="Sakata K."/>
            <person name="Nagamura Y."/>
            <person name="Aoki H."/>
            <person name="Arikawa K."/>
            <person name="Arita K."/>
            <person name="Bito T."/>
            <person name="Chiden Y."/>
            <person name="Fujitsuka N."/>
            <person name="Fukunaka R."/>
            <person name="Hamada M."/>
            <person name="Harada C."/>
            <person name="Hayashi A."/>
            <person name="Hijishita S."/>
            <person name="Honda M."/>
            <person name="Hosokawa S."/>
            <person name="Ichikawa Y."/>
            <person name="Idonuma A."/>
            <person name="Iijima M."/>
            <person name="Ikeda M."/>
            <person name="Ikeno M."/>
            <person name="Ito K."/>
            <person name="Ito S."/>
            <person name="Ito T."/>
            <person name="Ito Y."/>
            <person name="Ito Y."/>
            <person name="Iwabuchi A."/>
            <person name="Kamiya K."/>
            <person name="Karasawa W."/>
            <person name="Kurita K."/>
            <person name="Katagiri S."/>
            <person name="Kikuta A."/>
            <person name="Kobayashi H."/>
            <person name="Kobayashi N."/>
            <person name="Machita K."/>
            <person name="Maehara T."/>
            <person name="Masukawa M."/>
            <person name="Mizubayashi T."/>
            <person name="Mukai Y."/>
            <person name="Nagasaki H."/>
            <person name="Nagata Y."/>
            <person name="Naito S."/>
            <person name="Nakashima M."/>
            <person name="Nakama Y."/>
            <person name="Nakamichi Y."/>
            <person name="Nakamura M."/>
            <person name="Meguro A."/>
            <person name="Negishi M."/>
            <person name="Ohta I."/>
            <person name="Ohta T."/>
            <person name="Okamoto M."/>
            <person name="Ono N."/>
            <person name="Saji S."/>
            <person name="Sakaguchi M."/>
            <person name="Sakai K."/>
            <person name="Shibata M."/>
            <person name="Shimokawa T."/>
            <person name="Song J."/>
            <person name="Takazaki Y."/>
            <person name="Terasawa K."/>
            <person name="Tsugane M."/>
            <person name="Tsuji K."/>
            <person name="Ueda S."/>
            <person name="Waki K."/>
            <person name="Yamagata H."/>
            <person name="Yamamoto M."/>
            <person name="Yamamoto S."/>
            <person name="Yamane H."/>
            <person name="Yoshiki S."/>
            <person name="Yoshihara R."/>
            <person name="Yukawa K."/>
            <person name="Zhong H."/>
            <person name="Yano M."/>
            <person name="Yuan Q."/>
            <person name="Ouyang S."/>
            <person name="Liu J."/>
            <person name="Jones K.M."/>
            <person name="Gansberger K."/>
            <person name="Moffat K."/>
            <person name="Hill J."/>
            <person name="Bera J."/>
            <person name="Fadrosh D."/>
            <person name="Jin S."/>
            <person name="Johri S."/>
            <person name="Kim M."/>
            <person name="Overton L."/>
            <person name="Reardon M."/>
            <person name="Tsitrin T."/>
            <person name="Vuong H."/>
            <person name="Weaver B."/>
            <person name="Ciecko A."/>
            <person name="Tallon L."/>
            <person name="Jackson J."/>
            <person name="Pai G."/>
            <person name="Aken S.V."/>
            <person name="Utterback T."/>
            <person name="Reidmuller S."/>
            <person name="Feldblyum T."/>
            <person name="Hsiao J."/>
            <person name="Zismann V."/>
            <person name="Iobst S."/>
            <person name="de Vazeille A.R."/>
            <person name="Buell C.R."/>
            <person name="Ying K."/>
            <person name="Li Y."/>
            <person name="Lu T."/>
            <person name="Huang Y."/>
            <person name="Zhao Q."/>
            <person name="Feng Q."/>
            <person name="Zhang L."/>
            <person name="Zhu J."/>
            <person name="Weng Q."/>
            <person name="Mu J."/>
            <person name="Lu Y."/>
            <person name="Fan D."/>
            <person name="Liu Y."/>
            <person name="Guan J."/>
            <person name="Zhang Y."/>
            <person name="Yu S."/>
            <person name="Liu X."/>
            <person name="Zhang Y."/>
            <person name="Hong G."/>
            <person name="Han B."/>
            <person name="Choisne N."/>
            <person name="Demange N."/>
            <person name="Orjeda G."/>
            <person name="Samain S."/>
            <person name="Cattolico L."/>
            <person name="Pelletier E."/>
            <person name="Couloux A."/>
            <person name="Segurens B."/>
            <person name="Wincker P."/>
            <person name="D'Hont A."/>
            <person name="Scarpelli C."/>
            <person name="Weissenbach J."/>
            <person name="Salanoubat M."/>
            <person name="Quetier F."/>
            <person name="Yu Y."/>
            <person name="Kim H.R."/>
            <person name="Rambo T."/>
            <person name="Currie J."/>
            <person name="Collura K."/>
            <person name="Luo M."/>
            <person name="Yang T."/>
            <person name="Ammiraju J.S.S."/>
            <person name="Engler F."/>
            <person name="Soderlund C."/>
            <person name="Wing R.A."/>
            <person name="Palmer L.E."/>
            <person name="de la Bastide M."/>
            <person name="Spiegel L."/>
            <person name="Nascimento L."/>
            <person name="Zutavern T."/>
            <person name="O'Shaughnessy A."/>
            <person name="Dike S."/>
            <person name="Dedhia N."/>
            <person name="Preston R."/>
            <person name="Balija V."/>
            <person name="McCombie W.R."/>
            <person name="Chow T."/>
            <person name="Chen H."/>
            <person name="Chung M."/>
            <person name="Chen C."/>
            <person name="Shaw J."/>
            <person name="Wu H."/>
            <person name="Hsiao K."/>
            <person name="Chao Y."/>
            <person name="Chu M."/>
            <person name="Cheng C."/>
            <person name="Hour A."/>
            <person name="Lee P."/>
            <person name="Lin S."/>
            <person name="Lin Y."/>
            <person name="Liou J."/>
            <person name="Liu S."/>
            <person name="Hsing Y."/>
            <person name="Raghuvanshi S."/>
            <person name="Mohanty A."/>
            <person name="Bharti A.K."/>
            <person name="Gaur A."/>
            <person name="Gupta V."/>
            <person name="Kumar D."/>
            <person name="Ravi V."/>
            <person name="Vij S."/>
            <person name="Kapur A."/>
            <person name="Khurana P."/>
            <person name="Khurana P."/>
            <person name="Khurana J.P."/>
            <person name="Tyagi A.K."/>
            <person name="Gaikwad K."/>
            <person name="Singh A."/>
            <person name="Dalal V."/>
            <person name="Srivastava S."/>
            <person name="Dixit A."/>
            <person name="Pal A.K."/>
            <person name="Ghazi I.A."/>
            <person name="Yadav M."/>
            <person name="Pandit A."/>
            <person name="Bhargava A."/>
            <person name="Sureshbabu K."/>
            <person name="Batra K."/>
            <person name="Sharma T.R."/>
            <person name="Mohapatra T."/>
            <person name="Singh N.K."/>
            <person name="Messing J."/>
            <person name="Nelson A.B."/>
            <person name="Fuks G."/>
            <person name="Kavchok S."/>
            <person name="Keizer G."/>
            <person name="Linton E."/>
            <person name="Llaca V."/>
            <person name="Song R."/>
            <person name="Tanyolac B."/>
            <person name="Young S."/>
            <person name="Ho-Il K."/>
            <person name="Hahn J.H."/>
            <person name="Sangsakoo G."/>
            <person name="Vanavichit A."/>
            <person name="de Mattos Luiz.A.T."/>
            <person name="Zimmer P.D."/>
            <person name="Malone G."/>
            <person name="Dellagostin O."/>
            <person name="de Oliveira A.C."/>
            <person name="Bevan M."/>
            <person name="Bancroft I."/>
            <person name="Minx P."/>
            <person name="Cordum H."/>
            <person name="Wilson R."/>
            <person name="Cheng Z."/>
            <person name="Jin W."/>
            <person name="Jiang J."/>
            <person name="Leong S.A."/>
            <person name="Iwama H."/>
            <person name="Gojobori T."/>
            <person name="Itoh T."/>
            <person name="Niimura Y."/>
            <person name="Fujii Y."/>
            <person name="Habara T."/>
            <person name="Sakai H."/>
            <person name="Sato Y."/>
            <person name="Wilson G."/>
            <person name="Kumar K."/>
            <person name="McCouch S."/>
            <person name="Juretic N."/>
            <person name="Hoen D."/>
            <person name="Wright S."/>
            <person name="Bruskiewich R."/>
            <person name="Bureau T."/>
            <person name="Miyao A."/>
            <person name="Hirochika H."/>
            <person name="Nishikawa T."/>
            <person name="Kadowaki K."/>
            <person name="Sugiura M."/>
            <person name="Burr B."/>
            <person name="Sasaki T."/>
        </authorList>
    </citation>
    <scope>NUCLEOTIDE SEQUENCE [LARGE SCALE GENOMIC DNA]</scope>
    <source>
        <strain evidence="3">cv. Nipponbare</strain>
    </source>
</reference>
<feature type="region of interest" description="Disordered" evidence="1">
    <location>
        <begin position="1"/>
        <end position="117"/>
    </location>
</feature>
<evidence type="ECO:0000256" key="1">
    <source>
        <dbReference type="SAM" id="MobiDB-lite"/>
    </source>
</evidence>